<reference evidence="4" key="1">
    <citation type="submission" date="2016-04" db="EMBL/GenBank/DDBJ databases">
        <authorList>
            <person name="Strepis N."/>
        </authorList>
    </citation>
    <scope>NUCLEOTIDE SEQUENCE [LARGE SCALE GENOMIC DNA]</scope>
</reference>
<sequence>MVAAGIEGDPYAKKLNALGYSAFVLYYHTKAGAQAPQPMDDLARAIRYILDNAEELNVDRQQFSVWGPSAGGHLAASFGTKALGYEHYKFPKPSVLVLAYPVISMQDSLGHQGSRERLLGKEADHALKLAYSIESQVDSGYPPTFVWNCVTDEVVPPENCHALFEVLCKKSIPCKFCQYSEGYHGSGFSRGELAESWFDDAVSFMNKYMA</sequence>
<proteinExistence type="predicted"/>
<dbReference type="EMBL" id="FWEY01000004">
    <property type="protein sequence ID" value="SLM51999.1"/>
    <property type="molecule type" value="Genomic_DNA"/>
</dbReference>
<dbReference type="Pfam" id="PF20434">
    <property type="entry name" value="BD-FAE"/>
    <property type="match status" value="1"/>
</dbReference>
<evidence type="ECO:0000259" key="2">
    <source>
        <dbReference type="Pfam" id="PF20434"/>
    </source>
</evidence>
<dbReference type="GO" id="GO:0016787">
    <property type="term" value="F:hydrolase activity"/>
    <property type="evidence" value="ECO:0007669"/>
    <property type="project" value="UniProtKB-KW"/>
</dbReference>
<organism evidence="3 4">
    <name type="scientific">Trichococcus pasteurii</name>
    <dbReference type="NCBI Taxonomy" id="43064"/>
    <lineage>
        <taxon>Bacteria</taxon>
        <taxon>Bacillati</taxon>
        <taxon>Bacillota</taxon>
        <taxon>Bacilli</taxon>
        <taxon>Lactobacillales</taxon>
        <taxon>Carnobacteriaceae</taxon>
        <taxon>Trichococcus</taxon>
    </lineage>
</organism>
<dbReference type="PANTHER" id="PTHR48081:SF6">
    <property type="entry name" value="PEPTIDASE S9 PROLYL OLIGOPEPTIDASE CATALYTIC DOMAIN-CONTAINING PROTEIN"/>
    <property type="match status" value="1"/>
</dbReference>
<dbReference type="SUPFAM" id="SSF53474">
    <property type="entry name" value="alpha/beta-Hydrolases"/>
    <property type="match status" value="1"/>
</dbReference>
<dbReference type="Proteomes" id="UP000195985">
    <property type="component" value="Unassembled WGS sequence"/>
</dbReference>
<dbReference type="AlphaFoldDB" id="A0A1W1IGH4"/>
<protein>
    <submittedName>
        <fullName evidence="3">Alpha/beta hydrolase fold-3</fullName>
    </submittedName>
</protein>
<dbReference type="PANTHER" id="PTHR48081">
    <property type="entry name" value="AB HYDROLASE SUPERFAMILY PROTEIN C4A8.06C"/>
    <property type="match status" value="1"/>
</dbReference>
<name>A0A1W1IGH4_9LACT</name>
<keyword evidence="4" id="KW-1185">Reference proteome</keyword>
<dbReference type="InterPro" id="IPR049492">
    <property type="entry name" value="BD-FAE-like_dom"/>
</dbReference>
<dbReference type="InterPro" id="IPR050300">
    <property type="entry name" value="GDXG_lipolytic_enzyme"/>
</dbReference>
<feature type="domain" description="BD-FAE-like" evidence="2">
    <location>
        <begin position="12"/>
        <end position="166"/>
    </location>
</feature>
<gene>
    <name evidence="3" type="ORF">TPAS_1679</name>
</gene>
<dbReference type="InterPro" id="IPR029058">
    <property type="entry name" value="AB_hydrolase_fold"/>
</dbReference>
<accession>A0A1W1IGH4</accession>
<evidence type="ECO:0000313" key="4">
    <source>
        <dbReference type="Proteomes" id="UP000195985"/>
    </source>
</evidence>
<keyword evidence="1 3" id="KW-0378">Hydrolase</keyword>
<evidence type="ECO:0000313" key="3">
    <source>
        <dbReference type="EMBL" id="SLM51999.1"/>
    </source>
</evidence>
<dbReference type="STRING" id="43064.SAMN04488086_11728"/>
<evidence type="ECO:0000256" key="1">
    <source>
        <dbReference type="ARBA" id="ARBA00022801"/>
    </source>
</evidence>
<dbReference type="Gene3D" id="3.40.50.1820">
    <property type="entry name" value="alpha/beta hydrolase"/>
    <property type="match status" value="1"/>
</dbReference>